<dbReference type="Proteomes" id="UP001596056">
    <property type="component" value="Unassembled WGS sequence"/>
</dbReference>
<evidence type="ECO:0000313" key="3">
    <source>
        <dbReference type="EMBL" id="MFC5565051.1"/>
    </source>
</evidence>
<feature type="region of interest" description="Disordered" evidence="1">
    <location>
        <begin position="547"/>
        <end position="568"/>
    </location>
</feature>
<evidence type="ECO:0000313" key="4">
    <source>
        <dbReference type="Proteomes" id="UP001596056"/>
    </source>
</evidence>
<accession>A0ABW0S820</accession>
<feature type="compositionally biased region" description="Low complexity" evidence="1">
    <location>
        <begin position="559"/>
        <end position="568"/>
    </location>
</feature>
<dbReference type="SUPFAM" id="SSF51905">
    <property type="entry name" value="FAD/NAD(P)-binding domain"/>
    <property type="match status" value="1"/>
</dbReference>
<dbReference type="Pfam" id="PF13454">
    <property type="entry name" value="NAD_binding_9"/>
    <property type="match status" value="1"/>
</dbReference>
<dbReference type="PANTHER" id="PTHR40254:SF1">
    <property type="entry name" value="BLR0577 PROTEIN"/>
    <property type="match status" value="1"/>
</dbReference>
<proteinExistence type="predicted"/>
<evidence type="ECO:0000256" key="1">
    <source>
        <dbReference type="SAM" id="MobiDB-lite"/>
    </source>
</evidence>
<sequence>MRPRIAVVGSGPTGLYTLQHLLASSRPLDVTLLEAQPEAGWGMPYSPELNGHAMLANIASVEIPPLTETLVAWLVRQPDAELQRLGVPRERIDERAFYPRVVLGEYFRAQLARLLERAGASGHAVTVLASHDVTDIELREADVLLTAERPEAGPLRLAFDHAVMATGHTHSDATETRPGWFASPYPTSALRAIAPGPVGVLGTSLSAIDAAVAVAGAHGAFLREPSGVLGYHPKPGTQELRLALMSRKGLLPEADFFFPIPYEDNLVCTPEAVDALVASGRPDLLDAAFELFREELVRADPDYAARIGLSRLDADGFAPAYFAEREGRDPFAWAALNLAEAQANYAREVVVPWRYAILRMHEVIARAVPHLSAGDLGRFHAGWKAVFVDDYATVPHESIERLLALRRADRIEVIRLGADYRLEPAEDGPGARLAWEGGERRLTAYVDATGQRALDAADLPFPTLRAQGAVREARAVRTAWDEEGAAVETGGVDLDAAFRPVNGLALHRGLHLLALPFLLHLRPFHQGLTSAEELGRTVAQAIRAEVEGGGPAGREAEPEPAGLLLLPS</sequence>
<reference evidence="4" key="1">
    <citation type="journal article" date="2019" name="Int. J. Syst. Evol. Microbiol.">
        <title>The Global Catalogue of Microorganisms (GCM) 10K type strain sequencing project: providing services to taxonomists for standard genome sequencing and annotation.</title>
        <authorList>
            <consortium name="The Broad Institute Genomics Platform"/>
            <consortium name="The Broad Institute Genome Sequencing Center for Infectious Disease"/>
            <person name="Wu L."/>
            <person name="Ma J."/>
        </authorList>
    </citation>
    <scope>NUCLEOTIDE SEQUENCE [LARGE SCALE GENOMIC DNA]</scope>
    <source>
        <strain evidence="4">KACC 11588</strain>
    </source>
</reference>
<comment type="caution">
    <text evidence="3">The sequence shown here is derived from an EMBL/GenBank/DDBJ whole genome shotgun (WGS) entry which is preliminary data.</text>
</comment>
<name>A0ABW0S820_9RHOB</name>
<feature type="domain" description="FAD-dependent urate hydroxylase HpyO/Asp monooxygenase CreE-like FAD/NAD(P)-binding" evidence="2">
    <location>
        <begin position="6"/>
        <end position="168"/>
    </location>
</feature>
<gene>
    <name evidence="3" type="ORF">ACFPOC_01280</name>
</gene>
<protein>
    <submittedName>
        <fullName evidence="3">FAD/NAD(P)-binding protein</fullName>
    </submittedName>
</protein>
<dbReference type="EMBL" id="JBHSNA010000001">
    <property type="protein sequence ID" value="MFC5565051.1"/>
    <property type="molecule type" value="Genomic_DNA"/>
</dbReference>
<dbReference type="RefSeq" id="WP_209836983.1">
    <property type="nucleotide sequence ID" value="NZ_JAGGJP010000001.1"/>
</dbReference>
<keyword evidence="4" id="KW-1185">Reference proteome</keyword>
<dbReference type="PANTHER" id="PTHR40254">
    <property type="entry name" value="BLR0577 PROTEIN"/>
    <property type="match status" value="1"/>
</dbReference>
<dbReference type="InterPro" id="IPR052189">
    <property type="entry name" value="L-asp_N-monooxygenase_NS-form"/>
</dbReference>
<dbReference type="Gene3D" id="3.40.50.720">
    <property type="entry name" value="NAD(P)-binding Rossmann-like Domain"/>
    <property type="match status" value="1"/>
</dbReference>
<dbReference type="InterPro" id="IPR038732">
    <property type="entry name" value="HpyO/CreE_NAD-binding"/>
</dbReference>
<dbReference type="InterPro" id="IPR036188">
    <property type="entry name" value="FAD/NAD-bd_sf"/>
</dbReference>
<evidence type="ECO:0000259" key="2">
    <source>
        <dbReference type="Pfam" id="PF13454"/>
    </source>
</evidence>
<organism evidence="3 4">
    <name type="scientific">Rubellimicrobium aerolatum</name>
    <dbReference type="NCBI Taxonomy" id="490979"/>
    <lineage>
        <taxon>Bacteria</taxon>
        <taxon>Pseudomonadati</taxon>
        <taxon>Pseudomonadota</taxon>
        <taxon>Alphaproteobacteria</taxon>
        <taxon>Rhodobacterales</taxon>
        <taxon>Roseobacteraceae</taxon>
        <taxon>Rubellimicrobium</taxon>
    </lineage>
</organism>